<dbReference type="EMBL" id="JAKOGI010000166">
    <property type="protein sequence ID" value="KAJ8441431.1"/>
    <property type="molecule type" value="Genomic_DNA"/>
</dbReference>
<sequence>MNAWRHVAAPNSMPHRIIFGRGRPGVWEGIGNEHVIVNEKRHCKIRGKYGVNHGKHSVMNRETDSSGVGDAYYVGVRSRRVIGKIVDPYSDTSMVRRLVEMDGDGVAAGGSGDGREVVVYVLWGVSWTNDGGGKVTYVGGWTKCIVLKEDMGLEEVKEITGNPRADFDANYEGDIVEVEDLLDGSYVPSR</sequence>
<name>A0A9Q1KC77_9CARY</name>
<protein>
    <submittedName>
        <fullName evidence="1">Uncharacterized protein</fullName>
    </submittedName>
</protein>
<comment type="caution">
    <text evidence="1">The sequence shown here is derived from an EMBL/GenBank/DDBJ whole genome shotgun (WGS) entry which is preliminary data.</text>
</comment>
<evidence type="ECO:0000313" key="2">
    <source>
        <dbReference type="Proteomes" id="UP001153076"/>
    </source>
</evidence>
<accession>A0A9Q1KC77</accession>
<gene>
    <name evidence="1" type="ORF">Cgig2_023617</name>
</gene>
<reference evidence="1" key="1">
    <citation type="submission" date="2022-04" db="EMBL/GenBank/DDBJ databases">
        <title>Carnegiea gigantea Genome sequencing and assembly v2.</title>
        <authorList>
            <person name="Copetti D."/>
            <person name="Sanderson M.J."/>
            <person name="Burquez A."/>
            <person name="Wojciechowski M.F."/>
        </authorList>
    </citation>
    <scope>NUCLEOTIDE SEQUENCE</scope>
    <source>
        <strain evidence="1">SGP5-SGP5p</strain>
        <tissue evidence="1">Aerial part</tissue>
    </source>
</reference>
<evidence type="ECO:0000313" key="1">
    <source>
        <dbReference type="EMBL" id="KAJ8441431.1"/>
    </source>
</evidence>
<dbReference type="AlphaFoldDB" id="A0A9Q1KC77"/>
<proteinExistence type="predicted"/>
<organism evidence="1 2">
    <name type="scientific">Carnegiea gigantea</name>
    <dbReference type="NCBI Taxonomy" id="171969"/>
    <lineage>
        <taxon>Eukaryota</taxon>
        <taxon>Viridiplantae</taxon>
        <taxon>Streptophyta</taxon>
        <taxon>Embryophyta</taxon>
        <taxon>Tracheophyta</taxon>
        <taxon>Spermatophyta</taxon>
        <taxon>Magnoliopsida</taxon>
        <taxon>eudicotyledons</taxon>
        <taxon>Gunneridae</taxon>
        <taxon>Pentapetalae</taxon>
        <taxon>Caryophyllales</taxon>
        <taxon>Cactineae</taxon>
        <taxon>Cactaceae</taxon>
        <taxon>Cactoideae</taxon>
        <taxon>Echinocereeae</taxon>
        <taxon>Carnegiea</taxon>
    </lineage>
</organism>
<dbReference type="Proteomes" id="UP001153076">
    <property type="component" value="Unassembled WGS sequence"/>
</dbReference>
<keyword evidence="2" id="KW-1185">Reference proteome</keyword>